<dbReference type="CDD" id="cd06579">
    <property type="entry name" value="TM_PBP1_transp_AraH_like"/>
    <property type="match status" value="1"/>
</dbReference>
<evidence type="ECO:0000256" key="2">
    <source>
        <dbReference type="ARBA" id="ARBA00011262"/>
    </source>
</evidence>
<keyword evidence="6 11" id="KW-0812">Transmembrane</keyword>
<reference evidence="12 13" key="1">
    <citation type="submission" date="2019-04" db="EMBL/GenBank/DDBJ databases">
        <title>Three New Species of Nocardioides, Nocardioides euryhalodurans sp. nov., Nocardioides seonyuensis sp. nov. and Nocardioides eburneoflavus sp. nov. Isolated from Soil.</title>
        <authorList>
            <person name="Roh S.G."/>
            <person name="Lee C."/>
            <person name="Kim M.-K."/>
            <person name="Kim S.B."/>
        </authorList>
    </citation>
    <scope>NUCLEOTIDE SEQUENCE [LARGE SCALE GENOMIC DNA]</scope>
    <source>
        <strain evidence="12 13">MMS17-SY213</strain>
    </source>
</reference>
<feature type="transmembrane region" description="Helical" evidence="11">
    <location>
        <begin position="124"/>
        <end position="149"/>
    </location>
</feature>
<evidence type="ECO:0000256" key="11">
    <source>
        <dbReference type="SAM" id="Phobius"/>
    </source>
</evidence>
<feature type="transmembrane region" description="Helical" evidence="11">
    <location>
        <begin position="301"/>
        <end position="319"/>
    </location>
</feature>
<dbReference type="Pfam" id="PF02653">
    <property type="entry name" value="BPD_transp_2"/>
    <property type="match status" value="1"/>
</dbReference>
<evidence type="ECO:0000256" key="3">
    <source>
        <dbReference type="ARBA" id="ARBA00022448"/>
    </source>
</evidence>
<evidence type="ECO:0000256" key="7">
    <source>
        <dbReference type="ARBA" id="ARBA00022989"/>
    </source>
</evidence>
<feature type="transmembrane region" description="Helical" evidence="11">
    <location>
        <begin position="156"/>
        <end position="175"/>
    </location>
</feature>
<feature type="transmembrane region" description="Helical" evidence="11">
    <location>
        <begin position="245"/>
        <end position="263"/>
    </location>
</feature>
<keyword evidence="5" id="KW-0997">Cell inner membrane</keyword>
<dbReference type="PANTHER" id="PTHR32196:SF29">
    <property type="entry name" value="AUTOINDUCER 2 IMPORT SYSTEM PERMEASE PROTEIN LSRC"/>
    <property type="match status" value="1"/>
</dbReference>
<dbReference type="AlphaFoldDB" id="A0A4Z1C6V8"/>
<feature type="transmembrane region" description="Helical" evidence="11">
    <location>
        <begin position="62"/>
        <end position="84"/>
    </location>
</feature>
<proteinExistence type="predicted"/>
<evidence type="ECO:0000313" key="13">
    <source>
        <dbReference type="Proteomes" id="UP000297496"/>
    </source>
</evidence>
<evidence type="ECO:0000256" key="5">
    <source>
        <dbReference type="ARBA" id="ARBA00022519"/>
    </source>
</evidence>
<sequence>MTASTRSDTAPQADDRGRPSAPFWLTWLKTRGAWILLLDLALVAVFTALSAGHVFWSVANAQALLLGMSQTLLLALGLAMMLGAGIFDLSLGANLVFSSVVGASAMHMFQAVPGDASSYGSPATAIIVGLVAAVCGGVAFGLVNGLLIAYGQINSLIATLGTMGIGTGLALLLSGGTDLGGLPVALQTEFGLRSIGPIPIPALVALVIASILWGTIRYTRYGMRVRAIGSERTAAERAGIRTRRYLLSLAVLGGALAGLAGFIDLSRFGATAINGHANDALGAVTAAVIGGTLLEGGHISITGTIWGAALAVILQSGLVILGVSAYWQLIAVGTVLVLAVLLDRVTTVRRRKSGS</sequence>
<name>A0A4Z1C6V8_9ACTN</name>
<keyword evidence="13" id="KW-1185">Reference proteome</keyword>
<comment type="caution">
    <text evidence="12">The sequence shown here is derived from an EMBL/GenBank/DDBJ whole genome shotgun (WGS) entry which is preliminary data.</text>
</comment>
<organism evidence="12 13">
    <name type="scientific">Nocardioides eburneiflavus</name>
    <dbReference type="NCBI Taxonomy" id="2518372"/>
    <lineage>
        <taxon>Bacteria</taxon>
        <taxon>Bacillati</taxon>
        <taxon>Actinomycetota</taxon>
        <taxon>Actinomycetes</taxon>
        <taxon>Propionibacteriales</taxon>
        <taxon>Nocardioidaceae</taxon>
        <taxon>Nocardioides</taxon>
    </lineage>
</organism>
<evidence type="ECO:0000256" key="6">
    <source>
        <dbReference type="ARBA" id="ARBA00022692"/>
    </source>
</evidence>
<keyword evidence="8 11" id="KW-0472">Membrane</keyword>
<dbReference type="RefSeq" id="WP_135839635.1">
    <property type="nucleotide sequence ID" value="NZ_SRRO01000001.1"/>
</dbReference>
<dbReference type="InterPro" id="IPR001851">
    <property type="entry name" value="ABC_transp_permease"/>
</dbReference>
<dbReference type="GO" id="GO:0022857">
    <property type="term" value="F:transmembrane transporter activity"/>
    <property type="evidence" value="ECO:0007669"/>
    <property type="project" value="InterPro"/>
</dbReference>
<evidence type="ECO:0000256" key="9">
    <source>
        <dbReference type="ARBA" id="ARBA00025439"/>
    </source>
</evidence>
<gene>
    <name evidence="12" type="ORF">EXE59_15060</name>
</gene>
<comment type="subunit">
    <text evidence="2">The complex is composed of two ATP-binding proteins (LsrA), two transmembrane proteins (LsrC and LsrD) and a solute-binding protein (LsrB).</text>
</comment>
<keyword evidence="4" id="KW-1003">Cell membrane</keyword>
<dbReference type="EMBL" id="SRRO01000001">
    <property type="protein sequence ID" value="TGN65132.1"/>
    <property type="molecule type" value="Genomic_DNA"/>
</dbReference>
<feature type="transmembrane region" description="Helical" evidence="11">
    <location>
        <begin position="275"/>
        <end position="294"/>
    </location>
</feature>
<evidence type="ECO:0000256" key="10">
    <source>
        <dbReference type="ARBA" id="ARBA00039382"/>
    </source>
</evidence>
<dbReference type="GO" id="GO:0005886">
    <property type="term" value="C:plasma membrane"/>
    <property type="evidence" value="ECO:0007669"/>
    <property type="project" value="UniProtKB-SubCell"/>
</dbReference>
<feature type="transmembrane region" description="Helical" evidence="11">
    <location>
        <begin position="33"/>
        <end position="56"/>
    </location>
</feature>
<evidence type="ECO:0000256" key="4">
    <source>
        <dbReference type="ARBA" id="ARBA00022475"/>
    </source>
</evidence>
<evidence type="ECO:0000256" key="8">
    <source>
        <dbReference type="ARBA" id="ARBA00023136"/>
    </source>
</evidence>
<dbReference type="OrthoDB" id="9808136at2"/>
<accession>A0A4Z1C6V8</accession>
<feature type="transmembrane region" description="Helical" evidence="11">
    <location>
        <begin position="91"/>
        <end position="112"/>
    </location>
</feature>
<evidence type="ECO:0000313" key="12">
    <source>
        <dbReference type="EMBL" id="TGN65132.1"/>
    </source>
</evidence>
<dbReference type="Proteomes" id="UP000297496">
    <property type="component" value="Unassembled WGS sequence"/>
</dbReference>
<keyword evidence="7 11" id="KW-1133">Transmembrane helix</keyword>
<feature type="transmembrane region" description="Helical" evidence="11">
    <location>
        <begin position="195"/>
        <end position="216"/>
    </location>
</feature>
<dbReference type="PANTHER" id="PTHR32196">
    <property type="entry name" value="ABC TRANSPORTER PERMEASE PROTEIN YPHD-RELATED-RELATED"/>
    <property type="match status" value="1"/>
</dbReference>
<protein>
    <recommendedName>
        <fullName evidence="10">Autoinducer 2 import system permease protein LsrC</fullName>
    </recommendedName>
</protein>
<comment type="subcellular location">
    <subcellularLocation>
        <location evidence="1">Cell membrane</location>
        <topology evidence="1">Multi-pass membrane protein</topology>
    </subcellularLocation>
</comment>
<comment type="function">
    <text evidence="9">Part of the ABC transporter complex LsrABCD involved in autoinducer 2 (AI-2) import. Probably responsible for the translocation of the substrate across the membrane.</text>
</comment>
<evidence type="ECO:0000256" key="1">
    <source>
        <dbReference type="ARBA" id="ARBA00004651"/>
    </source>
</evidence>
<feature type="transmembrane region" description="Helical" evidence="11">
    <location>
        <begin position="325"/>
        <end position="342"/>
    </location>
</feature>
<keyword evidence="3" id="KW-0813">Transport</keyword>